<comment type="subcellular location">
    <subcellularLocation>
        <location evidence="1">Membrane</location>
        <topology evidence="1">Multi-pass membrane protein</topology>
    </subcellularLocation>
</comment>
<dbReference type="SUPFAM" id="SSF103473">
    <property type="entry name" value="MFS general substrate transporter"/>
    <property type="match status" value="1"/>
</dbReference>
<evidence type="ECO:0000256" key="3">
    <source>
        <dbReference type="ARBA" id="ARBA00022989"/>
    </source>
</evidence>
<dbReference type="InParanoid" id="A0A1X7VW36"/>
<proteinExistence type="predicted"/>
<feature type="transmembrane region" description="Helical" evidence="5">
    <location>
        <begin position="130"/>
        <end position="151"/>
    </location>
</feature>
<evidence type="ECO:0000256" key="2">
    <source>
        <dbReference type="ARBA" id="ARBA00022692"/>
    </source>
</evidence>
<protein>
    <recommendedName>
        <fullName evidence="7">Major facilitator superfamily (MFS) profile domain-containing protein</fullName>
    </recommendedName>
</protein>
<feature type="transmembrane region" description="Helical" evidence="5">
    <location>
        <begin position="23"/>
        <end position="43"/>
    </location>
</feature>
<dbReference type="PANTHER" id="PTHR23507">
    <property type="entry name" value="ZGC:174356"/>
    <property type="match status" value="1"/>
</dbReference>
<evidence type="ECO:0000256" key="1">
    <source>
        <dbReference type="ARBA" id="ARBA00004141"/>
    </source>
</evidence>
<dbReference type="Gene3D" id="1.20.1250.20">
    <property type="entry name" value="MFS general substrate transporter like domains"/>
    <property type="match status" value="1"/>
</dbReference>
<evidence type="ECO:0000256" key="4">
    <source>
        <dbReference type="ARBA" id="ARBA00023136"/>
    </source>
</evidence>
<sequence length="423" mass="47069">MNSAVQQESSSASRGSRRDWKGLRYKIFPVEVLFLLFYFVVLYHSQIYSQLFFQRLAQDALALANDTTTTVSFCLNQTYIVNRTSNATFEKVQTGANHFNMYNEVISLSAGSLMALLYGPLSDIVGRKPIFFVLFIAILLAGILQLVIVVFELNLYYNLLCMVVYGLGGGYATMSGVVFAAASDVTPKRWLAARMGILESCISFGTIMSFLIGYNWLQSDNCDFVPPVLLIIGTSIFCLVYLAFFPEPMKREKVRIDDGVNENRGFIKLLNGVKIFFIPIICNVLTGFVRKTWEMFVVGGFLSIRDIGFPVMRSMLALYVSPKLYGSVLTLASALEAVSSSGASILFNEVYHPEAVVNGHNINAGVIFWVSAGIWALNIPLIIILLYFDVRKAKVHKANPVRLVDEEKLLASNSNNYGATINQ</sequence>
<keyword evidence="2 5" id="KW-0812">Transmembrane</keyword>
<evidence type="ECO:0000313" key="6">
    <source>
        <dbReference type="EnsemblMetazoa" id="Aqu2.1.43613_001"/>
    </source>
</evidence>
<reference evidence="6" key="1">
    <citation type="submission" date="2017-05" db="UniProtKB">
        <authorList>
            <consortium name="EnsemblMetazoa"/>
        </authorList>
    </citation>
    <scope>IDENTIFICATION</scope>
</reference>
<accession>A0A1X7VW36</accession>
<dbReference type="InterPro" id="IPR011701">
    <property type="entry name" value="MFS"/>
</dbReference>
<evidence type="ECO:0000256" key="5">
    <source>
        <dbReference type="SAM" id="Phobius"/>
    </source>
</evidence>
<dbReference type="GO" id="GO:0022857">
    <property type="term" value="F:transmembrane transporter activity"/>
    <property type="evidence" value="ECO:0007669"/>
    <property type="project" value="InterPro"/>
</dbReference>
<dbReference type="OrthoDB" id="430300at2759"/>
<dbReference type="GO" id="GO:0016020">
    <property type="term" value="C:membrane"/>
    <property type="evidence" value="ECO:0007669"/>
    <property type="project" value="UniProtKB-SubCell"/>
</dbReference>
<feature type="transmembrane region" description="Helical" evidence="5">
    <location>
        <begin position="266"/>
        <end position="289"/>
    </location>
</feature>
<name>A0A1X7VW36_AMPQE</name>
<dbReference type="EnsemblMetazoa" id="Aqu2.1.43613_001">
    <property type="protein sequence ID" value="Aqu2.1.43613_001"/>
    <property type="gene ID" value="Aqu2.1.43613"/>
</dbReference>
<dbReference type="eggNOG" id="KOG2816">
    <property type="taxonomic scope" value="Eukaryota"/>
</dbReference>
<feature type="transmembrane region" description="Helical" evidence="5">
    <location>
        <begin position="367"/>
        <end position="388"/>
    </location>
</feature>
<dbReference type="PANTHER" id="PTHR23507:SF1">
    <property type="entry name" value="FI18259P1-RELATED"/>
    <property type="match status" value="1"/>
</dbReference>
<feature type="transmembrane region" description="Helical" evidence="5">
    <location>
        <begin position="157"/>
        <end position="179"/>
    </location>
</feature>
<feature type="transmembrane region" description="Helical" evidence="5">
    <location>
        <begin position="101"/>
        <end position="118"/>
    </location>
</feature>
<dbReference type="InterPro" id="IPR036259">
    <property type="entry name" value="MFS_trans_sf"/>
</dbReference>
<dbReference type="AlphaFoldDB" id="A0A1X7VW36"/>
<feature type="transmembrane region" description="Helical" evidence="5">
    <location>
        <begin position="191"/>
        <end position="212"/>
    </location>
</feature>
<organism evidence="6">
    <name type="scientific">Amphimedon queenslandica</name>
    <name type="common">Sponge</name>
    <dbReference type="NCBI Taxonomy" id="400682"/>
    <lineage>
        <taxon>Eukaryota</taxon>
        <taxon>Metazoa</taxon>
        <taxon>Porifera</taxon>
        <taxon>Demospongiae</taxon>
        <taxon>Heteroscleromorpha</taxon>
        <taxon>Haplosclerida</taxon>
        <taxon>Niphatidae</taxon>
        <taxon>Amphimedon</taxon>
    </lineage>
</organism>
<keyword evidence="4 5" id="KW-0472">Membrane</keyword>
<dbReference type="Pfam" id="PF07690">
    <property type="entry name" value="MFS_1"/>
    <property type="match status" value="1"/>
</dbReference>
<feature type="transmembrane region" description="Helical" evidence="5">
    <location>
        <begin position="224"/>
        <end position="245"/>
    </location>
</feature>
<evidence type="ECO:0008006" key="7">
    <source>
        <dbReference type="Google" id="ProtNLM"/>
    </source>
</evidence>
<dbReference type="OMA" id="AGIWALN"/>
<keyword evidence="3 5" id="KW-1133">Transmembrane helix</keyword>